<keyword evidence="1" id="KW-1133">Transmembrane helix</keyword>
<evidence type="ECO:0000256" key="1">
    <source>
        <dbReference type="SAM" id="Phobius"/>
    </source>
</evidence>
<dbReference type="RefSeq" id="XP_018184803.1">
    <property type="nucleotide sequence ID" value="XM_018336640.1"/>
</dbReference>
<keyword evidence="3" id="KW-1185">Reference proteome</keyword>
<evidence type="ECO:0000313" key="2">
    <source>
        <dbReference type="EMBL" id="KZF19248.1"/>
    </source>
</evidence>
<gene>
    <name evidence="2" type="ORF">L228DRAFT_49455</name>
</gene>
<dbReference type="Pfam" id="PF11735">
    <property type="entry name" value="CAP59_mtransfer"/>
    <property type="match status" value="1"/>
</dbReference>
<keyword evidence="1" id="KW-0472">Membrane</keyword>
<dbReference type="EMBL" id="KV407467">
    <property type="protein sequence ID" value="KZF19248.1"/>
    <property type="molecule type" value="Genomic_DNA"/>
</dbReference>
<dbReference type="OrthoDB" id="262547at2759"/>
<keyword evidence="2" id="KW-0808">Transferase</keyword>
<dbReference type="PANTHER" id="PTHR34144">
    <property type="entry name" value="CHROMOSOME 8, WHOLE GENOME SHOTGUN SEQUENCE"/>
    <property type="match status" value="1"/>
</dbReference>
<proteinExistence type="predicted"/>
<organism evidence="2 3">
    <name type="scientific">Xylona heveae (strain CBS 132557 / TC161)</name>
    <dbReference type="NCBI Taxonomy" id="1328760"/>
    <lineage>
        <taxon>Eukaryota</taxon>
        <taxon>Fungi</taxon>
        <taxon>Dikarya</taxon>
        <taxon>Ascomycota</taxon>
        <taxon>Pezizomycotina</taxon>
        <taxon>Xylonomycetes</taxon>
        <taxon>Xylonales</taxon>
        <taxon>Xylonaceae</taxon>
        <taxon>Xylona</taxon>
    </lineage>
</organism>
<sequence>MQRQGHSYELLPTSSERAGDSSAGDESGHTILLAKLWHACKDRPAAEVSYYSIVWIALSSVGRKIRRFSFISLFFLALLALIILTPLLNPSYLHRPAHYVGGNPFNEKVFIAANIVDADLIRGAWGQAVIGLIDELGAENTYLSIYENDSGPETREALAELRQKVKCRSTIISEHLPRENIPKVELPSGEKRIKRIEYLATVRNRALQPLDTIGKFTAFDKILFLNDVVFSPVDAANLLFSTNIDSEGRAQYSAACAVDFINPFKFYDTFATRDVNGHSMGVPFFPWFTPGQSRNDVLSGKDAIPVQSCWGGMVAFDAMWFQPPKASWIPAGLDLQQSVDHVPQPPLRFRAEKEMFWESSECCLIHADIQAAAAVRTGTLKGIYVNPFIRVAYDESTQRWLETTRRFEKLYPPIHRLISKIAGLPRLNSRRLESPGQSVNHTVWIPAPHNRFEDVRDTAPPGGFCGIRALQVLKTKRKPGEKMWEVVPMPAQ</sequence>
<keyword evidence="1" id="KW-0812">Transmembrane</keyword>
<dbReference type="GeneID" id="28901777"/>
<dbReference type="Proteomes" id="UP000076632">
    <property type="component" value="Unassembled WGS sequence"/>
</dbReference>
<dbReference type="STRING" id="1328760.A0A164ZLJ4"/>
<name>A0A164ZLJ4_XYLHT</name>
<protein>
    <submittedName>
        <fullName evidence="2">Glycosyltransferase family 69 protein</fullName>
    </submittedName>
</protein>
<evidence type="ECO:0000313" key="3">
    <source>
        <dbReference type="Proteomes" id="UP000076632"/>
    </source>
</evidence>
<dbReference type="OMA" id="FDAKFFQ"/>
<dbReference type="InterPro" id="IPR021047">
    <property type="entry name" value="Mannosyltransferase_CMT1"/>
</dbReference>
<feature type="transmembrane region" description="Helical" evidence="1">
    <location>
        <begin position="68"/>
        <end position="88"/>
    </location>
</feature>
<reference evidence="2 3" key="1">
    <citation type="journal article" date="2016" name="Fungal Biol.">
        <title>The genome of Xylona heveae provides a window into fungal endophytism.</title>
        <authorList>
            <person name="Gazis R."/>
            <person name="Kuo A."/>
            <person name="Riley R."/>
            <person name="LaButti K."/>
            <person name="Lipzen A."/>
            <person name="Lin J."/>
            <person name="Amirebrahimi M."/>
            <person name="Hesse C.N."/>
            <person name="Spatafora J.W."/>
            <person name="Henrissat B."/>
            <person name="Hainaut M."/>
            <person name="Grigoriev I.V."/>
            <person name="Hibbett D.S."/>
        </authorList>
    </citation>
    <scope>NUCLEOTIDE SEQUENCE [LARGE SCALE GENOMIC DNA]</scope>
    <source>
        <strain evidence="2 3">TC161</strain>
    </source>
</reference>
<dbReference type="AlphaFoldDB" id="A0A164ZLJ4"/>
<accession>A0A164ZLJ4</accession>
<dbReference type="GO" id="GO:0016740">
    <property type="term" value="F:transferase activity"/>
    <property type="evidence" value="ECO:0007669"/>
    <property type="project" value="UniProtKB-KW"/>
</dbReference>
<dbReference type="PANTHER" id="PTHR34144:SF8">
    <property type="entry name" value="GLYCOSYLTRANSFERASE FAMILY 69 PROTEIN"/>
    <property type="match status" value="1"/>
</dbReference>
<dbReference type="InParanoid" id="A0A164ZLJ4"/>